<evidence type="ECO:0000313" key="1">
    <source>
        <dbReference type="EMBL" id="ASR83231.1"/>
    </source>
</evidence>
<dbReference type="GeneID" id="40086377"/>
<reference evidence="1 2" key="1">
    <citation type="submission" date="2017-05" db="EMBL/GenBank/DDBJ databases">
        <authorList>
            <person name="Abboud M."/>
            <person name="Acosta Y."/>
            <person name="Adams S."/>
            <person name="Aguirre J."/>
            <person name="Ahmadi O."/>
            <person name="Arena A."/>
            <person name="Bacatan J."/>
            <person name="Barua M."/>
            <person name="Basualdo M."/>
            <person name="Bidas A."/>
            <person name="Charles M."/>
            <person name="Crespo D."/>
            <person name="Dahduli S."/>
            <person name="Darwiche R."/>
            <person name="De V.F."/>
            <person name="Demetrio M."/>
            <person name="Doyles K."/>
            <person name="Elias T."/>
            <person name="Feghali T."/>
            <person name="Fleetwood D."/>
            <person name="Grant K."/>
            <person name="Grinberg M."/>
            <person name="Haddabeh W."/>
            <person name="Hamwi G."/>
            <person name="Hanf T."/>
            <person name="Hussain A."/>
            <person name="Jennis A."/>
            <person name="Kang K."/>
            <person name="Khalique A."/>
            <person name="Majkut N."/>
            <person name="Minto B."/>
            <person name="Monsen-Collar K."/>
            <person name="Mubarka N."/>
            <person name="Nasser G."/>
            <person name="Navarro C."/>
            <person name="Oleksy A."/>
            <person name="Patel N."/>
            <person name="Rana M."/>
            <person name="Sanchez D."/>
            <person name="Santrich A."/>
            <person name="Sarpong L."/>
            <person name="Sato-Balagot R."/>
            <person name="Singh R."/>
            <person name="Tiozon A."/>
            <person name="Tolentino-Uri K."/>
            <person name="Toyosi O."/>
            <person name="Vasquez K."/>
            <person name="Wright D."/>
            <person name="Zangeneh M."/>
            <person name="Stoner T.H."/>
            <person name="Garlena R.A."/>
            <person name="Russell D.A."/>
            <person name="Pope W.H."/>
            <person name="Jacobs-Sera D."/>
            <person name="Hatfull G.F."/>
        </authorList>
    </citation>
    <scope>NUCLEOTIDE SEQUENCE [LARGE SCALE GENOMIC DNA]</scope>
</reference>
<proteinExistence type="predicted"/>
<evidence type="ECO:0000313" key="2">
    <source>
        <dbReference type="Proteomes" id="UP000223767"/>
    </source>
</evidence>
<protein>
    <submittedName>
        <fullName evidence="1">Uncharacterized protein</fullName>
    </submittedName>
</protein>
<dbReference type="OrthoDB" id="31302at10239"/>
<dbReference type="RefSeq" id="YP_009610281.1">
    <property type="nucleotide sequence ID" value="NC_042002.1"/>
</dbReference>
<accession>A0A222ZGB3</accession>
<dbReference type="EMBL" id="MF140397">
    <property type="protein sequence ID" value="ASR83231.1"/>
    <property type="molecule type" value="Genomic_DNA"/>
</dbReference>
<name>A0A222ZGB3_9CAUD</name>
<gene>
    <name evidence="1" type="primary">61</name>
    <name evidence="1" type="ORF">SEA_ABIDATRO_61</name>
</gene>
<sequence>MTGEGGKLVGAPSSPGRPCGCLPGEECMFCRNRFAFRRDPANDYPPPELRGPFFRQNWEAIQDELGVNLLGEPVPGFKREPFPERPADVAGMEVRAVLCSTDSHAGTVPAVVFGEFRVPWWPEERAEPAAYCAACSRLMEFMGYFTPALEGVPR</sequence>
<organism evidence="1 2">
    <name type="scientific">Arthrobacter phage Abidatro</name>
    <dbReference type="NCBI Taxonomy" id="2015853"/>
    <lineage>
        <taxon>Viruses</taxon>
        <taxon>Duplodnaviria</taxon>
        <taxon>Heunggongvirae</taxon>
        <taxon>Uroviricota</taxon>
        <taxon>Caudoviricetes</taxon>
        <taxon>Galaxyvirus</taxon>
        <taxon>Galaxyvirus abidatro</taxon>
    </lineage>
</organism>
<dbReference type="KEGG" id="vg:40086377"/>
<dbReference type="Proteomes" id="UP000223767">
    <property type="component" value="Segment"/>
</dbReference>
<keyword evidence="2" id="KW-1185">Reference proteome</keyword>